<comment type="cofactor">
    <cofactor evidence="1">
        <name>Mg(2+)</name>
        <dbReference type="ChEBI" id="CHEBI:18420"/>
    </cofactor>
</comment>
<evidence type="ECO:0000256" key="1">
    <source>
        <dbReference type="ARBA" id="ARBA00001946"/>
    </source>
</evidence>
<dbReference type="PANTHER" id="PTHR12629">
    <property type="entry name" value="DIPHOSPHOINOSITOL POLYPHOSPHATE PHOSPHOHYDROLASE"/>
    <property type="match status" value="1"/>
</dbReference>
<evidence type="ECO:0000256" key="2">
    <source>
        <dbReference type="ARBA" id="ARBA00022723"/>
    </source>
</evidence>
<keyword evidence="3" id="KW-0378">Hydrolase</keyword>
<proteinExistence type="predicted"/>
<name>A0A7W7YYZ5_9HYPH</name>
<dbReference type="PROSITE" id="PS51462">
    <property type="entry name" value="NUDIX"/>
    <property type="match status" value="1"/>
</dbReference>
<dbReference type="EMBL" id="JACHIK010000023">
    <property type="protein sequence ID" value="MBB5044936.1"/>
    <property type="molecule type" value="Genomic_DNA"/>
</dbReference>
<organism evidence="7 8">
    <name type="scientific">Shinella fusca</name>
    <dbReference type="NCBI Taxonomy" id="544480"/>
    <lineage>
        <taxon>Bacteria</taxon>
        <taxon>Pseudomonadati</taxon>
        <taxon>Pseudomonadota</taxon>
        <taxon>Alphaproteobacteria</taxon>
        <taxon>Hyphomicrobiales</taxon>
        <taxon>Rhizobiaceae</taxon>
        <taxon>Shinella</taxon>
    </lineage>
</organism>
<evidence type="ECO:0000256" key="4">
    <source>
        <dbReference type="ARBA" id="ARBA00022842"/>
    </source>
</evidence>
<dbReference type="Proteomes" id="UP000535406">
    <property type="component" value="Unassembled WGS sequence"/>
</dbReference>
<evidence type="ECO:0000259" key="6">
    <source>
        <dbReference type="PROSITE" id="PS51462"/>
    </source>
</evidence>
<dbReference type="GO" id="GO:0016462">
    <property type="term" value="F:pyrophosphatase activity"/>
    <property type="evidence" value="ECO:0007669"/>
    <property type="project" value="InterPro"/>
</dbReference>
<dbReference type="PANTHER" id="PTHR12629:SF0">
    <property type="entry name" value="DIPHOSPHOINOSITOL-POLYPHOSPHATE DIPHOSPHATASE"/>
    <property type="match status" value="1"/>
</dbReference>
<feature type="domain" description="Nudix hydrolase" evidence="6">
    <location>
        <begin position="18"/>
        <end position="151"/>
    </location>
</feature>
<dbReference type="GO" id="GO:0005737">
    <property type="term" value="C:cytoplasm"/>
    <property type="evidence" value="ECO:0007669"/>
    <property type="project" value="TreeGrafter"/>
</dbReference>
<dbReference type="InterPro" id="IPR047198">
    <property type="entry name" value="DDP-like_NUDIX"/>
</dbReference>
<dbReference type="CDD" id="cd04666">
    <property type="entry name" value="NUDIX_DIPP2_like_Nudt4"/>
    <property type="match status" value="1"/>
</dbReference>
<accession>A0A7W7YYZ5</accession>
<evidence type="ECO:0000256" key="3">
    <source>
        <dbReference type="ARBA" id="ARBA00022801"/>
    </source>
</evidence>
<keyword evidence="8" id="KW-1185">Reference proteome</keyword>
<dbReference type="SUPFAM" id="SSF55811">
    <property type="entry name" value="Nudix"/>
    <property type="match status" value="1"/>
</dbReference>
<dbReference type="Pfam" id="PF00293">
    <property type="entry name" value="NUDIX"/>
    <property type="match status" value="1"/>
</dbReference>
<evidence type="ECO:0000256" key="5">
    <source>
        <dbReference type="SAM" id="MobiDB-lite"/>
    </source>
</evidence>
<dbReference type="RefSeq" id="WP_184146677.1">
    <property type="nucleotide sequence ID" value="NZ_JACHIK010000023.1"/>
</dbReference>
<protein>
    <submittedName>
        <fullName evidence="7">8-oxo-dGTP pyrophosphatase MutT (NUDIX family)</fullName>
    </submittedName>
</protein>
<keyword evidence="4" id="KW-0460">Magnesium</keyword>
<dbReference type="InterPro" id="IPR015797">
    <property type="entry name" value="NUDIX_hydrolase-like_dom_sf"/>
</dbReference>
<comment type="caution">
    <text evidence="7">The sequence shown here is derived from an EMBL/GenBank/DDBJ whole genome shotgun (WGS) entry which is preliminary data.</text>
</comment>
<gene>
    <name evidence="7" type="ORF">HNQ66_004363</name>
</gene>
<reference evidence="7 8" key="1">
    <citation type="submission" date="2020-08" db="EMBL/GenBank/DDBJ databases">
        <title>Genomic Encyclopedia of Type Strains, Phase IV (KMG-IV): sequencing the most valuable type-strain genomes for metagenomic binning, comparative biology and taxonomic classification.</title>
        <authorList>
            <person name="Goeker M."/>
        </authorList>
    </citation>
    <scope>NUCLEOTIDE SEQUENCE [LARGE SCALE GENOMIC DNA]</scope>
    <source>
        <strain evidence="7 8">DSM 21319</strain>
    </source>
</reference>
<dbReference type="InterPro" id="IPR000086">
    <property type="entry name" value="NUDIX_hydrolase_dom"/>
</dbReference>
<dbReference type="AlphaFoldDB" id="A0A7W7YYZ5"/>
<feature type="region of interest" description="Disordered" evidence="5">
    <location>
        <begin position="154"/>
        <end position="178"/>
    </location>
</feature>
<keyword evidence="2" id="KW-0479">Metal-binding</keyword>
<dbReference type="Gene3D" id="3.90.79.10">
    <property type="entry name" value="Nucleoside Triphosphate Pyrophosphohydrolase"/>
    <property type="match status" value="1"/>
</dbReference>
<sequence>MNLAVKVTEHVSGADVPGERQQVGALPWRIQRDGEMRILLITSRARGRWIVPKGWPVKGYPLLVAASREAFEEAGVIGDISPSPMMAFRYQKILDDGSQALCRVTVFGMNVRGTLSHWREKGQRQRQWFSLGEAADRLDDAELAAFVRALDDEPEHPEPFRCTGGRKPPPGEPQMIGG</sequence>
<evidence type="ECO:0000313" key="8">
    <source>
        <dbReference type="Proteomes" id="UP000535406"/>
    </source>
</evidence>
<dbReference type="GO" id="GO:0046872">
    <property type="term" value="F:metal ion binding"/>
    <property type="evidence" value="ECO:0007669"/>
    <property type="project" value="UniProtKB-KW"/>
</dbReference>
<evidence type="ECO:0000313" key="7">
    <source>
        <dbReference type="EMBL" id="MBB5044936.1"/>
    </source>
</evidence>